<evidence type="ECO:0000313" key="5">
    <source>
        <dbReference type="EMBL" id="OSS50831.1"/>
    </source>
</evidence>
<feature type="chain" id="PRO_5012756651" description="Yeast cell wall synthesis Kre9/Knh1-like N-terminal domain-containing protein" evidence="3">
    <location>
        <begin position="20"/>
        <end position="231"/>
    </location>
</feature>
<feature type="compositionally biased region" description="Polar residues" evidence="2">
    <location>
        <begin position="191"/>
        <end position="202"/>
    </location>
</feature>
<dbReference type="Pfam" id="PF10342">
    <property type="entry name" value="Kre9_KNH"/>
    <property type="match status" value="1"/>
</dbReference>
<proteinExistence type="predicted"/>
<dbReference type="Proteomes" id="UP000193240">
    <property type="component" value="Unassembled WGS sequence"/>
</dbReference>
<accession>A0A1Y2M457</accession>
<dbReference type="AlphaFoldDB" id="A0A1Y2M457"/>
<reference evidence="5 6" key="1">
    <citation type="journal article" date="2017" name="Genome Announc.">
        <title>Genome sequence of the saprophytic ascomycete Epicoccum nigrum ICMP 19927 strain isolated from New Zealand.</title>
        <authorList>
            <person name="Fokin M."/>
            <person name="Fleetwood D."/>
            <person name="Weir B.S."/>
            <person name="Villas-Boas S.G."/>
        </authorList>
    </citation>
    <scope>NUCLEOTIDE SEQUENCE [LARGE SCALE GENOMIC DNA]</scope>
    <source>
        <strain evidence="5 6">ICMP 19927</strain>
    </source>
</reference>
<feature type="compositionally biased region" description="Low complexity" evidence="2">
    <location>
        <begin position="176"/>
        <end position="190"/>
    </location>
</feature>
<dbReference type="PANTHER" id="PTHR40633">
    <property type="entry name" value="MATRIX PROTEIN, PUTATIVE (AFU_ORTHOLOGUE AFUA_8G05410)-RELATED"/>
    <property type="match status" value="1"/>
</dbReference>
<gene>
    <name evidence="5" type="ORF">B5807_04141</name>
</gene>
<evidence type="ECO:0000259" key="4">
    <source>
        <dbReference type="Pfam" id="PF10342"/>
    </source>
</evidence>
<dbReference type="InParanoid" id="A0A1Y2M457"/>
<keyword evidence="1 3" id="KW-0732">Signal</keyword>
<feature type="signal peptide" evidence="3">
    <location>
        <begin position="1"/>
        <end position="19"/>
    </location>
</feature>
<dbReference type="PANTHER" id="PTHR40633:SF1">
    <property type="entry name" value="GPI ANCHORED SERINE-THREONINE RICH PROTEIN (AFU_ORTHOLOGUE AFUA_1G03630)"/>
    <property type="match status" value="1"/>
</dbReference>
<evidence type="ECO:0000256" key="2">
    <source>
        <dbReference type="SAM" id="MobiDB-lite"/>
    </source>
</evidence>
<keyword evidence="6" id="KW-1185">Reference proteome</keyword>
<dbReference type="OMA" id="NQTMSSA"/>
<dbReference type="InterPro" id="IPR052982">
    <property type="entry name" value="SRP1/TIP1-like"/>
</dbReference>
<sequence>MRFFQMLASSAAFIAAALAVEINEYPTGGVEAGKTYTVTYSPADNTPTTFILRKGLSTDLDTVGTLTSTATGGTFSWTVAKDLPNGADYALEIRQSGEAPNYSGQFGLTGGSAAASSSIAASASASSASAHSVSSAIASKASSASAAASLSSVISSVISSAQASATVSPSASHNGTVSSATLSSHSASSVRPTGSATGSASIPESTGAASSLSSAPLALLLGAAGAFAFLN</sequence>
<dbReference type="InterPro" id="IPR018466">
    <property type="entry name" value="Kre9/Knh1-like_N"/>
</dbReference>
<dbReference type="EMBL" id="KZ107841">
    <property type="protein sequence ID" value="OSS50831.1"/>
    <property type="molecule type" value="Genomic_DNA"/>
</dbReference>
<organism evidence="5 6">
    <name type="scientific">Epicoccum nigrum</name>
    <name type="common">Soil fungus</name>
    <name type="synonym">Epicoccum purpurascens</name>
    <dbReference type="NCBI Taxonomy" id="105696"/>
    <lineage>
        <taxon>Eukaryota</taxon>
        <taxon>Fungi</taxon>
        <taxon>Dikarya</taxon>
        <taxon>Ascomycota</taxon>
        <taxon>Pezizomycotina</taxon>
        <taxon>Dothideomycetes</taxon>
        <taxon>Pleosporomycetidae</taxon>
        <taxon>Pleosporales</taxon>
        <taxon>Pleosporineae</taxon>
        <taxon>Didymellaceae</taxon>
        <taxon>Epicoccum</taxon>
    </lineage>
</organism>
<name>A0A1Y2M457_EPING</name>
<feature type="domain" description="Yeast cell wall synthesis Kre9/Knh1-like N-terminal" evidence="4">
    <location>
        <begin position="30"/>
        <end position="108"/>
    </location>
</feature>
<feature type="region of interest" description="Disordered" evidence="2">
    <location>
        <begin position="168"/>
        <end position="202"/>
    </location>
</feature>
<protein>
    <recommendedName>
        <fullName evidence="4">Yeast cell wall synthesis Kre9/Knh1-like N-terminal domain-containing protein</fullName>
    </recommendedName>
</protein>
<evidence type="ECO:0000256" key="3">
    <source>
        <dbReference type="SAM" id="SignalP"/>
    </source>
</evidence>
<evidence type="ECO:0000313" key="6">
    <source>
        <dbReference type="Proteomes" id="UP000193240"/>
    </source>
</evidence>
<evidence type="ECO:0000256" key="1">
    <source>
        <dbReference type="ARBA" id="ARBA00022729"/>
    </source>
</evidence>
<dbReference type="STRING" id="105696.A0A1Y2M457"/>